<dbReference type="Gene3D" id="3.40.50.300">
    <property type="entry name" value="P-loop containing nucleotide triphosphate hydrolases"/>
    <property type="match status" value="1"/>
</dbReference>
<evidence type="ECO:0000259" key="1">
    <source>
        <dbReference type="Pfam" id="PF03205"/>
    </source>
</evidence>
<accession>A0ABQ3DR74</accession>
<organism evidence="2 3">
    <name type="scientific">Salinicola rhizosphaerae</name>
    <dbReference type="NCBI Taxonomy" id="1443141"/>
    <lineage>
        <taxon>Bacteria</taxon>
        <taxon>Pseudomonadati</taxon>
        <taxon>Pseudomonadota</taxon>
        <taxon>Gammaproteobacteria</taxon>
        <taxon>Oceanospirillales</taxon>
        <taxon>Halomonadaceae</taxon>
        <taxon>Salinicola</taxon>
    </lineage>
</organism>
<dbReference type="InterPro" id="IPR052539">
    <property type="entry name" value="MGD_biosynthesis_adapter"/>
</dbReference>
<comment type="caution">
    <text evidence="2">The sequence shown here is derived from an EMBL/GenBank/DDBJ whole genome shotgun (WGS) entry which is preliminary data.</text>
</comment>
<sequence>MGGDVGPHGSADRSFRIPSVPVLGFAAWSGTGKTTLLEAVLPCLKARGWRVAVIKHAHHAFDVDTPGKDSYRLREAGATPMVVASGKRFALMMETPGQDDPDLEQLIDQVMLSRPTLILVEGFKQAPIPKIELQRGELPHFGPRDGRRSGGLMAHRDPWVRAVICDSPRDKRAALAELPARIDWLDLDDLDAIVAWIDAWARRFRVESDTD</sequence>
<dbReference type="EMBL" id="BMZI01000001">
    <property type="protein sequence ID" value="GHB10588.1"/>
    <property type="molecule type" value="Genomic_DNA"/>
</dbReference>
<reference evidence="3" key="1">
    <citation type="journal article" date="2019" name="Int. J. Syst. Evol. Microbiol.">
        <title>The Global Catalogue of Microorganisms (GCM) 10K type strain sequencing project: providing services to taxonomists for standard genome sequencing and annotation.</title>
        <authorList>
            <consortium name="The Broad Institute Genomics Platform"/>
            <consortium name="The Broad Institute Genome Sequencing Center for Infectious Disease"/>
            <person name="Wu L."/>
            <person name="Ma J."/>
        </authorList>
    </citation>
    <scope>NUCLEOTIDE SEQUENCE [LARGE SCALE GENOMIC DNA]</scope>
    <source>
        <strain evidence="3">KCTC 32998</strain>
    </source>
</reference>
<evidence type="ECO:0000313" key="2">
    <source>
        <dbReference type="EMBL" id="GHB10588.1"/>
    </source>
</evidence>
<evidence type="ECO:0000313" key="3">
    <source>
        <dbReference type="Proteomes" id="UP000646745"/>
    </source>
</evidence>
<dbReference type="InterPro" id="IPR027417">
    <property type="entry name" value="P-loop_NTPase"/>
</dbReference>
<dbReference type="InterPro" id="IPR004435">
    <property type="entry name" value="MobB_dom"/>
</dbReference>
<gene>
    <name evidence="2" type="ORF">GCM10009038_05490</name>
</gene>
<dbReference type="Pfam" id="PF03205">
    <property type="entry name" value="MobB"/>
    <property type="match status" value="1"/>
</dbReference>
<protein>
    <recommendedName>
        <fullName evidence="1">Molybdopterin-guanine dinucleotide biosynthesis protein B (MobB) domain-containing protein</fullName>
    </recommendedName>
</protein>
<name>A0ABQ3DR74_9GAMM</name>
<dbReference type="Proteomes" id="UP000646745">
    <property type="component" value="Unassembled WGS sequence"/>
</dbReference>
<dbReference type="PANTHER" id="PTHR40072">
    <property type="entry name" value="MOLYBDOPTERIN-GUANINE DINUCLEOTIDE BIOSYNTHESIS ADAPTER PROTEIN-RELATED"/>
    <property type="match status" value="1"/>
</dbReference>
<dbReference type="NCBIfam" id="TIGR00176">
    <property type="entry name" value="mobB"/>
    <property type="match status" value="1"/>
</dbReference>
<dbReference type="PANTHER" id="PTHR40072:SF1">
    <property type="entry name" value="MOLYBDOPTERIN-GUANINE DINUCLEOTIDE BIOSYNTHESIS ADAPTER PROTEIN"/>
    <property type="match status" value="1"/>
</dbReference>
<keyword evidence="3" id="KW-1185">Reference proteome</keyword>
<dbReference type="CDD" id="cd03116">
    <property type="entry name" value="MobB"/>
    <property type="match status" value="1"/>
</dbReference>
<dbReference type="SUPFAM" id="SSF52540">
    <property type="entry name" value="P-loop containing nucleoside triphosphate hydrolases"/>
    <property type="match status" value="1"/>
</dbReference>
<proteinExistence type="predicted"/>
<feature type="domain" description="Molybdopterin-guanine dinucleotide biosynthesis protein B (MobB)" evidence="1">
    <location>
        <begin position="22"/>
        <end position="138"/>
    </location>
</feature>